<evidence type="ECO:0000256" key="1">
    <source>
        <dbReference type="SAM" id="MobiDB-lite"/>
    </source>
</evidence>
<sequence>MSCLRLSPDNSEFPVNVNNASVLRVLQIFVLLCQTDLVNYIDSTRSVLFLIRLASFNPILDPWVYILFRRELVFRIVRLCRCVLRLDPLMPASQQRLLLNGQQANGKVGAGTEKGNGKVGSTKAGIFKEWRKSLDDPYDPSCTAFCYQCLCLPPAPRTSVVMSQSRGQSVTIGRSPSQAFRRTSSAEQMTAMTSRSPTRTPTRTPPRTPSRLVMTPPSPSEQLLLKKLSDLNGSSRSVNSNA</sequence>
<feature type="compositionally biased region" description="Polar residues" evidence="1">
    <location>
        <begin position="162"/>
        <end position="192"/>
    </location>
</feature>
<proteinExistence type="predicted"/>
<dbReference type="EMBL" id="JACVVK020000163">
    <property type="protein sequence ID" value="KAK7487505.1"/>
    <property type="molecule type" value="Genomic_DNA"/>
</dbReference>
<evidence type="ECO:0000313" key="2">
    <source>
        <dbReference type="EMBL" id="KAK7487505.1"/>
    </source>
</evidence>
<organism evidence="2 3">
    <name type="scientific">Batillaria attramentaria</name>
    <dbReference type="NCBI Taxonomy" id="370345"/>
    <lineage>
        <taxon>Eukaryota</taxon>
        <taxon>Metazoa</taxon>
        <taxon>Spiralia</taxon>
        <taxon>Lophotrochozoa</taxon>
        <taxon>Mollusca</taxon>
        <taxon>Gastropoda</taxon>
        <taxon>Caenogastropoda</taxon>
        <taxon>Sorbeoconcha</taxon>
        <taxon>Cerithioidea</taxon>
        <taxon>Batillariidae</taxon>
        <taxon>Batillaria</taxon>
    </lineage>
</organism>
<protein>
    <submittedName>
        <fullName evidence="2">Uncharacterized protein</fullName>
    </submittedName>
</protein>
<feature type="region of interest" description="Disordered" evidence="1">
    <location>
        <begin position="162"/>
        <end position="220"/>
    </location>
</feature>
<feature type="compositionally biased region" description="Low complexity" evidence="1">
    <location>
        <begin position="193"/>
        <end position="202"/>
    </location>
</feature>
<dbReference type="Proteomes" id="UP001519460">
    <property type="component" value="Unassembled WGS sequence"/>
</dbReference>
<gene>
    <name evidence="2" type="ORF">BaRGS_00021207</name>
</gene>
<accession>A0ABD0KKL1</accession>
<name>A0ABD0KKL1_9CAEN</name>
<keyword evidence="3" id="KW-1185">Reference proteome</keyword>
<dbReference type="SUPFAM" id="SSF81321">
    <property type="entry name" value="Family A G protein-coupled receptor-like"/>
    <property type="match status" value="1"/>
</dbReference>
<reference evidence="2 3" key="1">
    <citation type="journal article" date="2023" name="Sci. Data">
        <title>Genome assembly of the Korean intertidal mud-creeper Batillaria attramentaria.</title>
        <authorList>
            <person name="Patra A.K."/>
            <person name="Ho P.T."/>
            <person name="Jun S."/>
            <person name="Lee S.J."/>
            <person name="Kim Y."/>
            <person name="Won Y.J."/>
        </authorList>
    </citation>
    <scope>NUCLEOTIDE SEQUENCE [LARGE SCALE GENOMIC DNA]</scope>
    <source>
        <strain evidence="2">Wonlab-2016</strain>
    </source>
</reference>
<comment type="caution">
    <text evidence="2">The sequence shown here is derived from an EMBL/GenBank/DDBJ whole genome shotgun (WGS) entry which is preliminary data.</text>
</comment>
<evidence type="ECO:0000313" key="3">
    <source>
        <dbReference type="Proteomes" id="UP001519460"/>
    </source>
</evidence>
<dbReference type="AlphaFoldDB" id="A0ABD0KKL1"/>